<evidence type="ECO:0000313" key="2">
    <source>
        <dbReference type="Proteomes" id="UP000494165"/>
    </source>
</evidence>
<proteinExistence type="predicted"/>
<dbReference type="AlphaFoldDB" id="A0A8S1BZU0"/>
<protein>
    <submittedName>
        <fullName evidence="1">Uncharacterized protein</fullName>
    </submittedName>
</protein>
<evidence type="ECO:0000313" key="1">
    <source>
        <dbReference type="EMBL" id="CAB3364128.1"/>
    </source>
</evidence>
<sequence>MHTPKTEQRRRQRTARRISRVRLYRALSDDCFLMRLWFLAARIRKRKLKPLKDGAARAVCTTQYAV</sequence>
<keyword evidence="2" id="KW-1185">Reference proteome</keyword>
<name>A0A8S1BZU0_9INSE</name>
<organism evidence="1 2">
    <name type="scientific">Cloeon dipterum</name>
    <dbReference type="NCBI Taxonomy" id="197152"/>
    <lineage>
        <taxon>Eukaryota</taxon>
        <taxon>Metazoa</taxon>
        <taxon>Ecdysozoa</taxon>
        <taxon>Arthropoda</taxon>
        <taxon>Hexapoda</taxon>
        <taxon>Insecta</taxon>
        <taxon>Pterygota</taxon>
        <taxon>Palaeoptera</taxon>
        <taxon>Ephemeroptera</taxon>
        <taxon>Pisciforma</taxon>
        <taxon>Baetidae</taxon>
        <taxon>Cloeon</taxon>
    </lineage>
</organism>
<reference evidence="1 2" key="1">
    <citation type="submission" date="2020-04" db="EMBL/GenBank/DDBJ databases">
        <authorList>
            <person name="Alioto T."/>
            <person name="Alioto T."/>
            <person name="Gomez Garrido J."/>
        </authorList>
    </citation>
    <scope>NUCLEOTIDE SEQUENCE [LARGE SCALE GENOMIC DNA]</scope>
</reference>
<accession>A0A8S1BZU0</accession>
<dbReference type="Proteomes" id="UP000494165">
    <property type="component" value="Unassembled WGS sequence"/>
</dbReference>
<gene>
    <name evidence="1" type="ORF">CLODIP_2_CD06996</name>
</gene>
<comment type="caution">
    <text evidence="1">The sequence shown here is derived from an EMBL/GenBank/DDBJ whole genome shotgun (WGS) entry which is preliminary data.</text>
</comment>
<dbReference type="EMBL" id="CADEPI010000014">
    <property type="protein sequence ID" value="CAB3364128.1"/>
    <property type="molecule type" value="Genomic_DNA"/>
</dbReference>